<dbReference type="InterPro" id="IPR000843">
    <property type="entry name" value="HTH_LacI"/>
</dbReference>
<dbReference type="RefSeq" id="WP_254167339.1">
    <property type="nucleotide sequence ID" value="NZ_JAHESF010000025.1"/>
</dbReference>
<sequence length="345" mass="38738">MKKDRPTVHDIARELNITASTVSRALNDHPRISDSTKKAVLNMAKKLSYQPHRIAAALRKGRSHIIGVIVPTADRNFFASVVRGIEEMANQSNYQVMICQTYEDPHKEAAAIEALLSSRVDGIIASLSKRTENFDHFLKVKNKGIPLIMFDRSNDQLGVSHVVIDDYLASYKAVEHLIEQGCRRIAHFTNFQKINIYKERLRGYKAALEDHGIAYDERLVVASNLQLQDGRESMMKLLELAEIPDAVFSSSDLGAMGALQVLKEKDIAVPERIALVGFSNEPFTMFSDPPLTSIDQHTKRMGNIASEMFLEEIKASPIEKFIPKKIVLSPELVVRKSSLKIRRSA</sequence>
<proteinExistence type="predicted"/>
<organism evidence="5 6">
    <name type="scientific">Chryseosolibacter histidini</name>
    <dbReference type="NCBI Taxonomy" id="2782349"/>
    <lineage>
        <taxon>Bacteria</taxon>
        <taxon>Pseudomonadati</taxon>
        <taxon>Bacteroidota</taxon>
        <taxon>Cytophagia</taxon>
        <taxon>Cytophagales</taxon>
        <taxon>Chryseotaleaceae</taxon>
        <taxon>Chryseosolibacter</taxon>
    </lineage>
</organism>
<dbReference type="AlphaFoldDB" id="A0AAP2GPS3"/>
<dbReference type="EMBL" id="JAHESF010000025">
    <property type="protein sequence ID" value="MBT1699413.1"/>
    <property type="molecule type" value="Genomic_DNA"/>
</dbReference>
<dbReference type="PANTHER" id="PTHR30146">
    <property type="entry name" value="LACI-RELATED TRANSCRIPTIONAL REPRESSOR"/>
    <property type="match status" value="1"/>
</dbReference>
<accession>A0AAP2GPS3</accession>
<name>A0AAP2GPS3_9BACT</name>
<dbReference type="InterPro" id="IPR028082">
    <property type="entry name" value="Peripla_BP_I"/>
</dbReference>
<protein>
    <submittedName>
        <fullName evidence="5">LacI family transcriptional regulator</fullName>
    </submittedName>
</protein>
<gene>
    <name evidence="5" type="ORF">KK083_21125</name>
</gene>
<keyword evidence="3" id="KW-0804">Transcription</keyword>
<feature type="domain" description="HTH lacI-type" evidence="4">
    <location>
        <begin position="6"/>
        <end position="60"/>
    </location>
</feature>
<comment type="caution">
    <text evidence="5">The sequence shown here is derived from an EMBL/GenBank/DDBJ whole genome shotgun (WGS) entry which is preliminary data.</text>
</comment>
<dbReference type="Proteomes" id="UP001319200">
    <property type="component" value="Unassembled WGS sequence"/>
</dbReference>
<evidence type="ECO:0000259" key="4">
    <source>
        <dbReference type="PROSITE" id="PS50932"/>
    </source>
</evidence>
<dbReference type="Pfam" id="PF00356">
    <property type="entry name" value="LacI"/>
    <property type="match status" value="1"/>
</dbReference>
<dbReference type="GO" id="GO:0003700">
    <property type="term" value="F:DNA-binding transcription factor activity"/>
    <property type="evidence" value="ECO:0007669"/>
    <property type="project" value="TreeGrafter"/>
</dbReference>
<dbReference type="PROSITE" id="PS50932">
    <property type="entry name" value="HTH_LACI_2"/>
    <property type="match status" value="1"/>
</dbReference>
<dbReference type="PANTHER" id="PTHR30146:SF109">
    <property type="entry name" value="HTH-TYPE TRANSCRIPTIONAL REGULATOR GALS"/>
    <property type="match status" value="1"/>
</dbReference>
<evidence type="ECO:0000313" key="6">
    <source>
        <dbReference type="Proteomes" id="UP001319200"/>
    </source>
</evidence>
<evidence type="ECO:0000256" key="2">
    <source>
        <dbReference type="ARBA" id="ARBA00023125"/>
    </source>
</evidence>
<dbReference type="SUPFAM" id="SSF53822">
    <property type="entry name" value="Periplasmic binding protein-like I"/>
    <property type="match status" value="1"/>
</dbReference>
<dbReference type="Gene3D" id="1.10.260.40">
    <property type="entry name" value="lambda repressor-like DNA-binding domains"/>
    <property type="match status" value="1"/>
</dbReference>
<evidence type="ECO:0000256" key="1">
    <source>
        <dbReference type="ARBA" id="ARBA00023015"/>
    </source>
</evidence>
<keyword evidence="1" id="KW-0805">Transcription regulation</keyword>
<reference evidence="5 6" key="1">
    <citation type="submission" date="2021-05" db="EMBL/GenBank/DDBJ databases">
        <title>A Polyphasic approach of four new species of the genus Ohtaekwangia: Ohtaekwangia histidinii sp. nov., Ohtaekwangia cretensis sp. nov., Ohtaekwangia indiensis sp. nov., Ohtaekwangia reichenbachii sp. nov. from diverse environment.</title>
        <authorList>
            <person name="Octaviana S."/>
        </authorList>
    </citation>
    <scope>NUCLEOTIDE SEQUENCE [LARGE SCALE GENOMIC DNA]</scope>
    <source>
        <strain evidence="5 6">PWU4</strain>
    </source>
</reference>
<dbReference type="SUPFAM" id="SSF47413">
    <property type="entry name" value="lambda repressor-like DNA-binding domains"/>
    <property type="match status" value="1"/>
</dbReference>
<dbReference type="GO" id="GO:0000976">
    <property type="term" value="F:transcription cis-regulatory region binding"/>
    <property type="evidence" value="ECO:0007669"/>
    <property type="project" value="TreeGrafter"/>
</dbReference>
<keyword evidence="2" id="KW-0238">DNA-binding</keyword>
<dbReference type="SMART" id="SM00354">
    <property type="entry name" value="HTH_LACI"/>
    <property type="match status" value="1"/>
</dbReference>
<evidence type="ECO:0000256" key="3">
    <source>
        <dbReference type="ARBA" id="ARBA00023163"/>
    </source>
</evidence>
<dbReference type="Pfam" id="PF00532">
    <property type="entry name" value="Peripla_BP_1"/>
    <property type="match status" value="1"/>
</dbReference>
<keyword evidence="6" id="KW-1185">Reference proteome</keyword>
<dbReference type="InterPro" id="IPR001761">
    <property type="entry name" value="Peripla_BP/Lac1_sug-bd_dom"/>
</dbReference>
<dbReference type="Gene3D" id="3.40.50.2300">
    <property type="match status" value="2"/>
</dbReference>
<dbReference type="InterPro" id="IPR010982">
    <property type="entry name" value="Lambda_DNA-bd_dom_sf"/>
</dbReference>
<dbReference type="CDD" id="cd01392">
    <property type="entry name" value="HTH_LacI"/>
    <property type="match status" value="1"/>
</dbReference>
<dbReference type="CDD" id="cd06267">
    <property type="entry name" value="PBP1_LacI_sugar_binding-like"/>
    <property type="match status" value="1"/>
</dbReference>
<evidence type="ECO:0000313" key="5">
    <source>
        <dbReference type="EMBL" id="MBT1699413.1"/>
    </source>
</evidence>